<organism evidence="2 3">
    <name type="scientific">Salirhabdus euzebyi</name>
    <dbReference type="NCBI Taxonomy" id="394506"/>
    <lineage>
        <taxon>Bacteria</taxon>
        <taxon>Bacillati</taxon>
        <taxon>Bacillota</taxon>
        <taxon>Bacilli</taxon>
        <taxon>Bacillales</taxon>
        <taxon>Bacillaceae</taxon>
        <taxon>Salirhabdus</taxon>
    </lineage>
</organism>
<proteinExistence type="predicted"/>
<dbReference type="RefSeq" id="WP_174495757.1">
    <property type="nucleotide sequence ID" value="NZ_CADDWK010000004.1"/>
</dbReference>
<gene>
    <name evidence="2" type="ORF">HNQ94_001576</name>
</gene>
<comment type="caution">
    <text evidence="2">The sequence shown here is derived from an EMBL/GenBank/DDBJ whole genome shotgun (WGS) entry which is preliminary data.</text>
</comment>
<dbReference type="Proteomes" id="UP000581688">
    <property type="component" value="Unassembled WGS sequence"/>
</dbReference>
<feature type="compositionally biased region" description="Basic and acidic residues" evidence="1">
    <location>
        <begin position="65"/>
        <end position="76"/>
    </location>
</feature>
<evidence type="ECO:0000313" key="2">
    <source>
        <dbReference type="EMBL" id="MBB6453128.1"/>
    </source>
</evidence>
<keyword evidence="3" id="KW-1185">Reference proteome</keyword>
<protein>
    <submittedName>
        <fullName evidence="2">Uncharacterized protein</fullName>
    </submittedName>
</protein>
<evidence type="ECO:0000313" key="3">
    <source>
        <dbReference type="Proteomes" id="UP000581688"/>
    </source>
</evidence>
<dbReference type="EMBL" id="JACHGH010000004">
    <property type="protein sequence ID" value="MBB6453128.1"/>
    <property type="molecule type" value="Genomic_DNA"/>
</dbReference>
<feature type="region of interest" description="Disordered" evidence="1">
    <location>
        <begin position="43"/>
        <end position="76"/>
    </location>
</feature>
<name>A0A841Q406_9BACI</name>
<evidence type="ECO:0000256" key="1">
    <source>
        <dbReference type="SAM" id="MobiDB-lite"/>
    </source>
</evidence>
<accession>A0A841Q406</accession>
<reference evidence="2 3" key="1">
    <citation type="submission" date="2020-08" db="EMBL/GenBank/DDBJ databases">
        <title>Genomic Encyclopedia of Type Strains, Phase IV (KMG-IV): sequencing the most valuable type-strain genomes for metagenomic binning, comparative biology and taxonomic classification.</title>
        <authorList>
            <person name="Goeker M."/>
        </authorList>
    </citation>
    <scope>NUCLEOTIDE SEQUENCE [LARGE SCALE GENOMIC DNA]</scope>
    <source>
        <strain evidence="2 3">DSM 19612</strain>
    </source>
</reference>
<dbReference type="AlphaFoldDB" id="A0A841Q406"/>
<sequence length="76" mass="8733">MKDQSGYISFNNINVNHYDSNAGVFIGNNSSNRWNVKEKVNAGFGTTRTNKKSKSPQIYNQNIVHDPDQYDHPRFN</sequence>